<keyword evidence="3" id="KW-1185">Reference proteome</keyword>
<dbReference type="Proteomes" id="UP000236893">
    <property type="component" value="Unassembled WGS sequence"/>
</dbReference>
<dbReference type="EMBL" id="PQVF01000009">
    <property type="protein sequence ID" value="POY35856.1"/>
    <property type="molecule type" value="Genomic_DNA"/>
</dbReference>
<accession>A0A2S4ZZW6</accession>
<dbReference type="AlphaFoldDB" id="A0A2S4ZZW6"/>
<dbReference type="OrthoDB" id="1524821at2"/>
<feature type="region of interest" description="Disordered" evidence="1">
    <location>
        <begin position="152"/>
        <end position="175"/>
    </location>
</feature>
<evidence type="ECO:0000313" key="2">
    <source>
        <dbReference type="EMBL" id="POY35856.1"/>
    </source>
</evidence>
<dbReference type="Pfam" id="PF02620">
    <property type="entry name" value="YceD"/>
    <property type="match status" value="1"/>
</dbReference>
<name>A0A2S4ZZW6_9SPHI</name>
<organism evidence="2 3">
    <name type="scientific">Solitalea longa</name>
    <dbReference type="NCBI Taxonomy" id="2079460"/>
    <lineage>
        <taxon>Bacteria</taxon>
        <taxon>Pseudomonadati</taxon>
        <taxon>Bacteroidota</taxon>
        <taxon>Sphingobacteriia</taxon>
        <taxon>Sphingobacteriales</taxon>
        <taxon>Sphingobacteriaceae</taxon>
        <taxon>Solitalea</taxon>
    </lineage>
</organism>
<comment type="caution">
    <text evidence="2">The sequence shown here is derived from an EMBL/GenBank/DDBJ whole genome shotgun (WGS) entry which is preliminary data.</text>
</comment>
<dbReference type="InterPro" id="IPR003772">
    <property type="entry name" value="YceD"/>
</dbReference>
<reference evidence="2 3" key="1">
    <citation type="submission" date="2018-01" db="EMBL/GenBank/DDBJ databases">
        <authorList>
            <person name="Gaut B.S."/>
            <person name="Morton B.R."/>
            <person name="Clegg M.T."/>
            <person name="Duvall M.R."/>
        </authorList>
    </citation>
    <scope>NUCLEOTIDE SEQUENCE [LARGE SCALE GENOMIC DNA]</scope>
    <source>
        <strain evidence="2 3">HR-AV</strain>
    </source>
</reference>
<gene>
    <name evidence="2" type="ORF">C3K47_13990</name>
</gene>
<evidence type="ECO:0000256" key="1">
    <source>
        <dbReference type="SAM" id="MobiDB-lite"/>
    </source>
</evidence>
<evidence type="ECO:0000313" key="3">
    <source>
        <dbReference type="Proteomes" id="UP000236893"/>
    </source>
</evidence>
<dbReference type="RefSeq" id="WP_103789769.1">
    <property type="nucleotide sequence ID" value="NZ_PQVF01000009.1"/>
</dbReference>
<protein>
    <recommendedName>
        <fullName evidence="4">DUF177 domain-containing protein</fullName>
    </recommendedName>
</protein>
<feature type="compositionally biased region" description="Basic and acidic residues" evidence="1">
    <location>
        <begin position="152"/>
        <end position="168"/>
    </location>
</feature>
<sequence>MKPNKAYIIPFVGLKLGNNEFEYSIDKKFFDEFEYSLVKNGDVKVHLTFNKQETMFILDFFIKGTIEVACDRCLAPYPHDIEVNERQIVKLSDSDINEEGEIIVISRAAYEYDVAPLIYEYINLQVPIITACDGQQSFCDQEMISKLNELRTEETESDEKPIDPRWDALKNFGEN</sequence>
<evidence type="ECO:0008006" key="4">
    <source>
        <dbReference type="Google" id="ProtNLM"/>
    </source>
</evidence>
<proteinExistence type="predicted"/>